<dbReference type="Pfam" id="PF07534">
    <property type="entry name" value="TLD"/>
    <property type="match status" value="1"/>
</dbReference>
<dbReference type="GO" id="GO:0005634">
    <property type="term" value="C:nucleus"/>
    <property type="evidence" value="ECO:0007669"/>
    <property type="project" value="TreeGrafter"/>
</dbReference>
<organism evidence="5 6">
    <name type="scientific">Crotalus adamanteus</name>
    <name type="common">Eastern diamondback rattlesnake</name>
    <dbReference type="NCBI Taxonomy" id="8729"/>
    <lineage>
        <taxon>Eukaryota</taxon>
        <taxon>Metazoa</taxon>
        <taxon>Chordata</taxon>
        <taxon>Craniata</taxon>
        <taxon>Vertebrata</taxon>
        <taxon>Euteleostomi</taxon>
        <taxon>Lepidosauria</taxon>
        <taxon>Squamata</taxon>
        <taxon>Bifurcata</taxon>
        <taxon>Unidentata</taxon>
        <taxon>Episquamata</taxon>
        <taxon>Toxicofera</taxon>
        <taxon>Serpentes</taxon>
        <taxon>Colubroidea</taxon>
        <taxon>Viperidae</taxon>
        <taxon>Crotalinae</taxon>
        <taxon>Crotalus</taxon>
    </lineage>
</organism>
<dbReference type="Gene3D" id="3.10.350.10">
    <property type="entry name" value="LysM domain"/>
    <property type="match status" value="1"/>
</dbReference>
<feature type="domain" description="LysM" evidence="3">
    <location>
        <begin position="126"/>
        <end position="169"/>
    </location>
</feature>
<evidence type="ECO:0000259" key="4">
    <source>
        <dbReference type="PROSITE" id="PS51886"/>
    </source>
</evidence>
<evidence type="ECO:0000313" key="5">
    <source>
        <dbReference type="EMBL" id="KAK9411559.1"/>
    </source>
</evidence>
<feature type="compositionally biased region" description="Polar residues" evidence="2">
    <location>
        <begin position="342"/>
        <end position="353"/>
    </location>
</feature>
<evidence type="ECO:0000256" key="2">
    <source>
        <dbReference type="SAM" id="MobiDB-lite"/>
    </source>
</evidence>
<dbReference type="CDD" id="cd00118">
    <property type="entry name" value="LysM"/>
    <property type="match status" value="1"/>
</dbReference>
<reference evidence="5 6" key="1">
    <citation type="journal article" date="2024" name="Proc. Natl. Acad. Sci. U.S.A.">
        <title>The genetic regulatory architecture and epigenomic basis for age-related changes in rattlesnake venom.</title>
        <authorList>
            <person name="Hogan M.P."/>
            <person name="Holding M.L."/>
            <person name="Nystrom G.S."/>
            <person name="Colston T.J."/>
            <person name="Bartlett D.A."/>
            <person name="Mason A.J."/>
            <person name="Ellsworth S.A."/>
            <person name="Rautsaw R.M."/>
            <person name="Lawrence K.C."/>
            <person name="Strickland J.L."/>
            <person name="He B."/>
            <person name="Fraser P."/>
            <person name="Margres M.J."/>
            <person name="Gilbert D.M."/>
            <person name="Gibbs H.L."/>
            <person name="Parkinson C.L."/>
            <person name="Rokyta D.R."/>
        </authorList>
    </citation>
    <scope>NUCLEOTIDE SEQUENCE [LARGE SCALE GENOMIC DNA]</scope>
    <source>
        <strain evidence="5">DRR0105</strain>
    </source>
</reference>
<dbReference type="GO" id="GO:0006979">
    <property type="term" value="P:response to oxidative stress"/>
    <property type="evidence" value="ECO:0007669"/>
    <property type="project" value="TreeGrafter"/>
</dbReference>
<feature type="compositionally biased region" description="Basic and acidic residues" evidence="2">
    <location>
        <begin position="68"/>
        <end position="80"/>
    </location>
</feature>
<dbReference type="SMART" id="SM00257">
    <property type="entry name" value="LysM"/>
    <property type="match status" value="1"/>
</dbReference>
<feature type="compositionally biased region" description="Basic and acidic residues" evidence="2">
    <location>
        <begin position="87"/>
        <end position="117"/>
    </location>
</feature>
<dbReference type="Pfam" id="PF01476">
    <property type="entry name" value="LysM"/>
    <property type="match status" value="1"/>
</dbReference>
<dbReference type="InterPro" id="IPR018392">
    <property type="entry name" value="LysM"/>
</dbReference>
<evidence type="ECO:0000313" key="6">
    <source>
        <dbReference type="Proteomes" id="UP001474421"/>
    </source>
</evidence>
<dbReference type="Proteomes" id="UP001474421">
    <property type="component" value="Unassembled WGS sequence"/>
</dbReference>
<feature type="compositionally biased region" description="Polar residues" evidence="2">
    <location>
        <begin position="58"/>
        <end position="67"/>
    </location>
</feature>
<gene>
    <name evidence="5" type="ORF">NXF25_002734</name>
</gene>
<evidence type="ECO:0000259" key="3">
    <source>
        <dbReference type="PROSITE" id="PS51782"/>
    </source>
</evidence>
<dbReference type="InterPro" id="IPR036779">
    <property type="entry name" value="LysM_dom_sf"/>
</dbReference>
<sequence>MEIKEEKKERKQSYFARLKKKKLAKQNADVPPPNTCGTHICKTQTGKGDGKGDGSKNILGQTNSSQENYKHSAEKEDYERKKKKSSQPKDIRRTDLKRYYSIDDNQTKTNEKKEKKMVSQKPQGTIEYTAGSQDTLNSIALTFNITPNKLVELNKLFTHTIVPGQVLYVPGTSKATFSSSGAPISPSSSDAEYDKLPDADLARRACRPLQRVTSSTSEEDEPVYKFLKMNCRYFTDGKGVVGGVMLVTPNTIMFDPHKSDPVVIENGCEEYGLKCPMEEVVSIALYNDISHMKIKDALPSDIPKDLCPLYRPGEWEDLASEKDINPFSKFKSMNKEKKQQKIDSSVAPNSRPINYSDKEKSSDFKVLKSSGSPSLITSESVETPKDSATPDSLEQRVQVPIEDMLPSKEEKSKTPPMFLCIKVGTPMRKTFISQPAVMDQQYHKRRKQPEYWFAVPRERVDHLYTFFVQWSPDIYGKDAKEQGFVVVEKEELDMIDNFFSEPSTKSWEIVTVEEAKRRQSVCSYCEDDGEDDALPTLKNQSALLENMHVEQLAQSLPARVQGYPWKLVYSTQEHGTSLKTLYRKSCSLDGPVLLVIRDMDNQIFGAYATHAFRLSDHYYGTGETFLYTFNPIFKDFKWSGENTYFINGDVTSLEFGGGDGKFGLWLDADLYHGRSNSCNTFNNDILSKKEDFVVQDLEIWTFE</sequence>
<comment type="caution">
    <text evidence="5">The sequence shown here is derived from an EMBL/GenBank/DDBJ whole genome shotgun (WGS) entry which is preliminary data.</text>
</comment>
<protein>
    <submittedName>
        <fullName evidence="5">Nuclear receptor coactivator 7</fullName>
    </submittedName>
</protein>
<feature type="compositionally biased region" description="Basic and acidic residues" evidence="2">
    <location>
        <begin position="356"/>
        <end position="366"/>
    </location>
</feature>
<evidence type="ECO:0000256" key="1">
    <source>
        <dbReference type="ARBA" id="ARBA00009540"/>
    </source>
</evidence>
<dbReference type="SUPFAM" id="SSF54106">
    <property type="entry name" value="LysM domain"/>
    <property type="match status" value="1"/>
</dbReference>
<comment type="similarity">
    <text evidence="1">Belongs to the OXR1 family.</text>
</comment>
<name>A0AAW1CB42_CROAD</name>
<dbReference type="SMART" id="SM00584">
    <property type="entry name" value="TLDc"/>
    <property type="match status" value="1"/>
</dbReference>
<dbReference type="GO" id="GO:0006357">
    <property type="term" value="P:regulation of transcription by RNA polymerase II"/>
    <property type="evidence" value="ECO:0007669"/>
    <property type="project" value="TreeGrafter"/>
</dbReference>
<dbReference type="PROSITE" id="PS51782">
    <property type="entry name" value="LYSM"/>
    <property type="match status" value="1"/>
</dbReference>
<keyword evidence="6" id="KW-1185">Reference proteome</keyword>
<keyword evidence="5" id="KW-0675">Receptor</keyword>
<feature type="region of interest" description="Disordered" evidence="2">
    <location>
        <begin position="329"/>
        <end position="396"/>
    </location>
</feature>
<feature type="compositionally biased region" description="Polar residues" evidence="2">
    <location>
        <begin position="369"/>
        <end position="381"/>
    </location>
</feature>
<feature type="region of interest" description="Disordered" evidence="2">
    <location>
        <begin position="1"/>
        <end position="122"/>
    </location>
</feature>
<proteinExistence type="inferred from homology"/>
<dbReference type="InterPro" id="IPR006571">
    <property type="entry name" value="TLDc_dom"/>
</dbReference>
<accession>A0AAW1CB42</accession>
<dbReference type="PROSITE" id="PS51886">
    <property type="entry name" value="TLDC"/>
    <property type="match status" value="1"/>
</dbReference>
<dbReference type="AlphaFoldDB" id="A0AAW1CB42"/>
<feature type="compositionally biased region" description="Basic and acidic residues" evidence="2">
    <location>
        <begin position="1"/>
        <end position="12"/>
    </location>
</feature>
<feature type="domain" description="TLDc" evidence="4">
    <location>
        <begin position="542"/>
        <end position="703"/>
    </location>
</feature>
<feature type="compositionally biased region" description="Polar residues" evidence="2">
    <location>
        <begin position="35"/>
        <end position="45"/>
    </location>
</feature>
<dbReference type="PANTHER" id="PTHR23354:SF68">
    <property type="entry name" value="NUCLEAR RECEPTOR COACTIVATOR 7"/>
    <property type="match status" value="1"/>
</dbReference>
<dbReference type="PANTHER" id="PTHR23354">
    <property type="entry name" value="NUCLEOLAR PROTEIN 7/ESTROGEN RECEPTOR COACTIVATOR-RELATED"/>
    <property type="match status" value="1"/>
</dbReference>
<dbReference type="EMBL" id="JAOTOJ010000001">
    <property type="protein sequence ID" value="KAK9411559.1"/>
    <property type="molecule type" value="Genomic_DNA"/>
</dbReference>